<reference evidence="3 4" key="1">
    <citation type="journal article" date="2019" name="New Phytol.">
        <title>Comparative genomics reveals unique wood-decay strategies and fruiting body development in the Schizophyllaceae.</title>
        <authorList>
            <person name="Almasi E."/>
            <person name="Sahu N."/>
            <person name="Krizsan K."/>
            <person name="Balint B."/>
            <person name="Kovacs G.M."/>
            <person name="Kiss B."/>
            <person name="Cseklye J."/>
            <person name="Drula E."/>
            <person name="Henrissat B."/>
            <person name="Nagy I."/>
            <person name="Chovatia M."/>
            <person name="Adam C."/>
            <person name="LaButti K."/>
            <person name="Lipzen A."/>
            <person name="Riley R."/>
            <person name="Grigoriev I.V."/>
            <person name="Nagy L.G."/>
        </authorList>
    </citation>
    <scope>NUCLEOTIDE SEQUENCE [LARGE SCALE GENOMIC DNA]</scope>
    <source>
        <strain evidence="3 4">NL-1724</strain>
    </source>
</reference>
<keyword evidence="2" id="KW-0472">Membrane</keyword>
<keyword evidence="2" id="KW-0812">Transmembrane</keyword>
<organism evidence="3 4">
    <name type="scientific">Schizophyllum amplum</name>
    <dbReference type="NCBI Taxonomy" id="97359"/>
    <lineage>
        <taxon>Eukaryota</taxon>
        <taxon>Fungi</taxon>
        <taxon>Dikarya</taxon>
        <taxon>Basidiomycota</taxon>
        <taxon>Agaricomycotina</taxon>
        <taxon>Agaricomycetes</taxon>
        <taxon>Agaricomycetidae</taxon>
        <taxon>Agaricales</taxon>
        <taxon>Schizophyllaceae</taxon>
        <taxon>Schizophyllum</taxon>
    </lineage>
</organism>
<keyword evidence="2" id="KW-1133">Transmembrane helix</keyword>
<name>A0A550CHR4_9AGAR</name>
<evidence type="ECO:0000256" key="1">
    <source>
        <dbReference type="SAM" id="MobiDB-lite"/>
    </source>
</evidence>
<dbReference type="EMBL" id="VDMD01000007">
    <property type="protein sequence ID" value="TRM64340.1"/>
    <property type="molecule type" value="Genomic_DNA"/>
</dbReference>
<gene>
    <name evidence="3" type="ORF">BD626DRAFT_547480</name>
</gene>
<dbReference type="STRING" id="97359.A0A550CHR4"/>
<dbReference type="PANTHER" id="PTHR38134:SF2">
    <property type="entry name" value="GALACTOKINASE"/>
    <property type="match status" value="1"/>
</dbReference>
<dbReference type="OrthoDB" id="1684102at2759"/>
<feature type="transmembrane region" description="Helical" evidence="2">
    <location>
        <begin position="195"/>
        <end position="216"/>
    </location>
</feature>
<feature type="transmembrane region" description="Helical" evidence="2">
    <location>
        <begin position="81"/>
        <end position="100"/>
    </location>
</feature>
<proteinExistence type="predicted"/>
<sequence>MMSTLLYGFYIAVAYECTRMLYMKRRQRRVNIYLVGTHIVLFVLVNVRCLTTLIRTLLGLRFHQKADGDIDTGALNSPQSMIANVCWFLAIVLSDAFIIYRVHIVWRGRWWPVMPAALGWIGNFGTGIWLLYSMTSYGEGAVTFEGLLTKANIAFIVFTLYTNLLCSGLIAYRIWSVRRDVQYLANDTRGAMNHVVAIILESAGFYTALLVVHIILLGIDSLLIYVCTDMETATIGIVFSYIIIRVSEGTAHGNTSSGGPTSGDTSGPRRTWNSGARPAVGTNTIDVAIRLETVTHHDNEEPASDTKGYGHATRVSALSTHLLSLPATHKPNVYIVSSAPKHVFADSIALGGLYRYAEIDPVIVQPLAYQVDRRKSVEALKLFLQRKEALLEKETHWLREIQAHGVLSDAAFLGCLAAKGAGIPSVLVTNFTFDSVYSYLGTTLLEGAHNTVDDCASVALEDHPISQAELEPLVAEIIAGYRCADLLLCLPGCIPIPSFSSSPDLPAPNWIDPSTNTFSRPIINHILTLRTGSPLEIYPALSATLRPRTVIPAPLLVRPPSAAAVYTSFGRTQFLSSIGIPSHLHDRKILIVSFGGQIIHCPKTSVDSHPSKQSACSLDATISAVHLSEAENEENTIVHLSSTPFSSEHLPPSRIGTPSHLWVPGAPAPVRKPTPAPTPFSSPVVNTPKFSALISPLGSPSLDATASTPTFSTFAIPPTSQLGTKASVESSEDGRRLLPDDSWIAVICGVSKEQWAKEGRDDELPEQFFIAPKDVYMPDLTAVADVLLGKLGYGTVSECIDACTPFVYVSRPLFIEEHGLRLLLEEEGTGVELSRAAYEMGDWAGAVSDAWTRGGAAKALKHALESNGGPATRAGAKKRILPHSQTQEQTRRMARSVVEWFSGSGVGVFEESRVQ</sequence>
<comment type="caution">
    <text evidence="3">The sequence shown here is derived from an EMBL/GenBank/DDBJ whole genome shotgun (WGS) entry which is preliminary data.</text>
</comment>
<accession>A0A550CHR4</accession>
<evidence type="ECO:0000256" key="2">
    <source>
        <dbReference type="SAM" id="Phobius"/>
    </source>
</evidence>
<feature type="compositionally biased region" description="Low complexity" evidence="1">
    <location>
        <begin position="255"/>
        <end position="268"/>
    </location>
</feature>
<dbReference type="PANTHER" id="PTHR38134">
    <property type="entry name" value="SLR1395 PROTEIN"/>
    <property type="match status" value="1"/>
</dbReference>
<feature type="region of interest" description="Disordered" evidence="1">
    <location>
        <begin position="866"/>
        <end position="888"/>
    </location>
</feature>
<dbReference type="InterPro" id="IPR053205">
    <property type="entry name" value="GHMP_kinase_L-arabinokinase"/>
</dbReference>
<evidence type="ECO:0000313" key="3">
    <source>
        <dbReference type="EMBL" id="TRM64340.1"/>
    </source>
</evidence>
<feature type="region of interest" description="Disordered" evidence="1">
    <location>
        <begin position="251"/>
        <end position="275"/>
    </location>
</feature>
<keyword evidence="4" id="KW-1185">Reference proteome</keyword>
<dbReference type="Proteomes" id="UP000320762">
    <property type="component" value="Unassembled WGS sequence"/>
</dbReference>
<feature type="transmembrane region" description="Helical" evidence="2">
    <location>
        <begin position="152"/>
        <end position="175"/>
    </location>
</feature>
<dbReference type="AlphaFoldDB" id="A0A550CHR4"/>
<feature type="transmembrane region" description="Helical" evidence="2">
    <location>
        <begin position="30"/>
        <end position="54"/>
    </location>
</feature>
<evidence type="ECO:0000313" key="4">
    <source>
        <dbReference type="Proteomes" id="UP000320762"/>
    </source>
</evidence>
<feature type="transmembrane region" description="Helical" evidence="2">
    <location>
        <begin position="112"/>
        <end position="132"/>
    </location>
</feature>
<protein>
    <submittedName>
        <fullName evidence="3">Uncharacterized protein</fullName>
    </submittedName>
</protein>